<gene>
    <name evidence="1" type="ORF">ESP51_10960</name>
</gene>
<organism evidence="1 2">
    <name type="scientific">Agromyces albus</name>
    <dbReference type="NCBI Taxonomy" id="205332"/>
    <lineage>
        <taxon>Bacteria</taxon>
        <taxon>Bacillati</taxon>
        <taxon>Actinomycetota</taxon>
        <taxon>Actinomycetes</taxon>
        <taxon>Micrococcales</taxon>
        <taxon>Microbacteriaceae</taxon>
        <taxon>Agromyces</taxon>
    </lineage>
</organism>
<evidence type="ECO:0000313" key="2">
    <source>
        <dbReference type="Proteomes" id="UP000293865"/>
    </source>
</evidence>
<dbReference type="Proteomes" id="UP000293865">
    <property type="component" value="Unassembled WGS sequence"/>
</dbReference>
<reference evidence="1 2" key="1">
    <citation type="submission" date="2019-01" db="EMBL/GenBank/DDBJ databases">
        <title>Agromyces.</title>
        <authorList>
            <person name="Li J."/>
        </authorList>
    </citation>
    <scope>NUCLEOTIDE SEQUENCE [LARGE SCALE GENOMIC DNA]</scope>
    <source>
        <strain evidence="1 2">DSM 15934</strain>
    </source>
</reference>
<accession>A0A4Q2KWF6</accession>
<dbReference type="AlphaFoldDB" id="A0A4Q2KWF6"/>
<dbReference type="RefSeq" id="WP_129520945.1">
    <property type="nucleotide sequence ID" value="NZ_SDPN01000018.1"/>
</dbReference>
<sequence>MLDVSTRRFVDDAAALPPEALAATFDRAVALRRTGGKEASRATKPSAAENSELERAVRLALLPRAEELNAFRDGLHADAKSAVVIAARAILKAEQLSGEQYHVLVDPFVTVGVDVPAHSRRVSRS</sequence>
<proteinExistence type="predicted"/>
<evidence type="ECO:0000313" key="1">
    <source>
        <dbReference type="EMBL" id="RXZ69938.1"/>
    </source>
</evidence>
<dbReference type="EMBL" id="SDPN01000018">
    <property type="protein sequence ID" value="RXZ69938.1"/>
    <property type="molecule type" value="Genomic_DNA"/>
</dbReference>
<keyword evidence="2" id="KW-1185">Reference proteome</keyword>
<dbReference type="OrthoDB" id="4328595at2"/>
<name>A0A4Q2KWF6_9MICO</name>
<comment type="caution">
    <text evidence="1">The sequence shown here is derived from an EMBL/GenBank/DDBJ whole genome shotgun (WGS) entry which is preliminary data.</text>
</comment>
<protein>
    <submittedName>
        <fullName evidence="1">Uncharacterized protein</fullName>
    </submittedName>
</protein>